<name>A0A4Q1S8C7_9BACT</name>
<keyword evidence="6" id="KW-1185">Reference proteome</keyword>
<dbReference type="SUPFAM" id="SSF56601">
    <property type="entry name" value="beta-lactamase/transpeptidase-like"/>
    <property type="match status" value="1"/>
</dbReference>
<dbReference type="NCBIfam" id="NF033103">
    <property type="entry name" value="bla_class_A"/>
    <property type="match status" value="1"/>
</dbReference>
<reference evidence="5 6" key="1">
    <citation type="journal article" date="2016" name="Int. J. Syst. Evol. Microbiol.">
        <title>Acidipila dinghuensis sp. nov., an acidobacterium isolated from forest soil.</title>
        <authorList>
            <person name="Jiang Y.W."/>
            <person name="Wang J."/>
            <person name="Chen M.H."/>
            <person name="Lv Y.Y."/>
            <person name="Qiu L.H."/>
        </authorList>
    </citation>
    <scope>NUCLEOTIDE SEQUENCE [LARGE SCALE GENOMIC DNA]</scope>
    <source>
        <strain evidence="5 6">DHOF10</strain>
    </source>
</reference>
<dbReference type="PRINTS" id="PR00118">
    <property type="entry name" value="BLACTAMASEA"/>
</dbReference>
<dbReference type="GO" id="GO:0008800">
    <property type="term" value="F:beta-lactamase activity"/>
    <property type="evidence" value="ECO:0007669"/>
    <property type="project" value="UniProtKB-EC"/>
</dbReference>
<protein>
    <recommendedName>
        <fullName evidence="3">beta-lactamase</fullName>
        <ecNumber evidence="3">3.5.2.6</ecNumber>
    </recommendedName>
</protein>
<dbReference type="Proteomes" id="UP000290253">
    <property type="component" value="Unassembled WGS sequence"/>
</dbReference>
<dbReference type="RefSeq" id="WP_129209784.1">
    <property type="nucleotide sequence ID" value="NZ_BMGU01000002.1"/>
</dbReference>
<evidence type="ECO:0000259" key="4">
    <source>
        <dbReference type="Pfam" id="PF13354"/>
    </source>
</evidence>
<comment type="catalytic activity">
    <reaction evidence="1">
        <text>a beta-lactam + H2O = a substituted beta-amino acid</text>
        <dbReference type="Rhea" id="RHEA:20401"/>
        <dbReference type="ChEBI" id="CHEBI:15377"/>
        <dbReference type="ChEBI" id="CHEBI:35627"/>
        <dbReference type="ChEBI" id="CHEBI:140347"/>
        <dbReference type="EC" id="3.5.2.6"/>
    </reaction>
</comment>
<dbReference type="GO" id="GO:0046677">
    <property type="term" value="P:response to antibiotic"/>
    <property type="evidence" value="ECO:0007669"/>
    <property type="project" value="InterPro"/>
</dbReference>
<gene>
    <name evidence="5" type="primary">bla</name>
    <name evidence="5" type="ORF">ESZ00_17910</name>
</gene>
<evidence type="ECO:0000313" key="6">
    <source>
        <dbReference type="Proteomes" id="UP000290253"/>
    </source>
</evidence>
<dbReference type="PANTHER" id="PTHR35333:SF3">
    <property type="entry name" value="BETA-LACTAMASE-TYPE TRANSPEPTIDASE FOLD CONTAINING PROTEIN"/>
    <property type="match status" value="1"/>
</dbReference>
<dbReference type="EMBL" id="SDMK01000005">
    <property type="protein sequence ID" value="RXS93242.1"/>
    <property type="molecule type" value="Genomic_DNA"/>
</dbReference>
<evidence type="ECO:0000256" key="3">
    <source>
        <dbReference type="ARBA" id="ARBA00012865"/>
    </source>
</evidence>
<evidence type="ECO:0000256" key="2">
    <source>
        <dbReference type="ARBA" id="ARBA00009009"/>
    </source>
</evidence>
<dbReference type="PANTHER" id="PTHR35333">
    <property type="entry name" value="BETA-LACTAMASE"/>
    <property type="match status" value="1"/>
</dbReference>
<sequence length="304" mass="32041">MISRRDVVRASLLLTGEALIARSGRLWAQKPDAVAAFEQRLKVIEAGTGGRLGVGFLDPANGIRAGWKQDERFPMCSTFKVLAVSALLSRADRGEEHLDRLIRYGKADVVSYSPESSRHVDTGMTVSDICRAAMTLSDNTAANLILASIGGPAGVTAFARSLGDEVTRLDRTETSLNEAVPGDPRDTTAPGEMVSDLRKVVTGNVLSAASRAQLVAWMEANTTGKARIRAGLAASGRAGSWRIGDKTGTGDHATANDIAVLWPEGRSPVFLCVYLTEAQVKFPDQEAAIAAVAQAAAGLVQPGA</sequence>
<dbReference type="InterPro" id="IPR012338">
    <property type="entry name" value="Beta-lactam/transpept-like"/>
</dbReference>
<dbReference type="Gene3D" id="3.40.710.10">
    <property type="entry name" value="DD-peptidase/beta-lactamase superfamily"/>
    <property type="match status" value="1"/>
</dbReference>
<organism evidence="5 6">
    <name type="scientific">Silvibacterium dinghuense</name>
    <dbReference type="NCBI Taxonomy" id="1560006"/>
    <lineage>
        <taxon>Bacteria</taxon>
        <taxon>Pseudomonadati</taxon>
        <taxon>Acidobacteriota</taxon>
        <taxon>Terriglobia</taxon>
        <taxon>Terriglobales</taxon>
        <taxon>Acidobacteriaceae</taxon>
        <taxon>Silvibacterium</taxon>
    </lineage>
</organism>
<dbReference type="GO" id="GO:0030655">
    <property type="term" value="P:beta-lactam antibiotic catabolic process"/>
    <property type="evidence" value="ECO:0007669"/>
    <property type="project" value="InterPro"/>
</dbReference>
<feature type="domain" description="Beta-lactamase class A catalytic" evidence="4">
    <location>
        <begin position="54"/>
        <end position="274"/>
    </location>
</feature>
<proteinExistence type="inferred from homology"/>
<comment type="similarity">
    <text evidence="2">Belongs to the class-A beta-lactamase family.</text>
</comment>
<dbReference type="AlphaFoldDB" id="A0A4Q1S8C7"/>
<dbReference type="OrthoDB" id="9784149at2"/>
<dbReference type="InterPro" id="IPR045155">
    <property type="entry name" value="Beta-lactam_cat"/>
</dbReference>
<evidence type="ECO:0000313" key="5">
    <source>
        <dbReference type="EMBL" id="RXS93242.1"/>
    </source>
</evidence>
<dbReference type="InterPro" id="IPR000871">
    <property type="entry name" value="Beta-lactam_class-A"/>
</dbReference>
<dbReference type="Pfam" id="PF13354">
    <property type="entry name" value="Beta-lactamase2"/>
    <property type="match status" value="1"/>
</dbReference>
<dbReference type="EC" id="3.5.2.6" evidence="3"/>
<accession>A0A4Q1S8C7</accession>
<comment type="caution">
    <text evidence="5">The sequence shown here is derived from an EMBL/GenBank/DDBJ whole genome shotgun (WGS) entry which is preliminary data.</text>
</comment>
<evidence type="ECO:0000256" key="1">
    <source>
        <dbReference type="ARBA" id="ARBA00001526"/>
    </source>
</evidence>